<dbReference type="Pfam" id="PF03707">
    <property type="entry name" value="MHYT"/>
    <property type="match status" value="2"/>
</dbReference>
<dbReference type="InterPro" id="IPR029787">
    <property type="entry name" value="Nucleotide_cyclase"/>
</dbReference>
<dbReference type="FunFam" id="3.20.20.450:FF:000001">
    <property type="entry name" value="Cyclic di-GMP phosphodiesterase yahA"/>
    <property type="match status" value="1"/>
</dbReference>
<proteinExistence type="predicted"/>
<dbReference type="Pfam" id="PF00563">
    <property type="entry name" value="EAL"/>
    <property type="match status" value="1"/>
</dbReference>
<dbReference type="EMBL" id="QTTN01000047">
    <property type="protein sequence ID" value="REE66718.1"/>
    <property type="molecule type" value="Genomic_DNA"/>
</dbReference>
<keyword evidence="1" id="KW-0812">Transmembrane</keyword>
<gene>
    <name evidence="7" type="ORF">A8990_14717</name>
</gene>
<keyword evidence="8" id="KW-1185">Reference proteome</keyword>
<name>A0A3D9R0Z7_9BACL</name>
<evidence type="ECO:0000256" key="1">
    <source>
        <dbReference type="PROSITE-ProRule" id="PRU00244"/>
    </source>
</evidence>
<dbReference type="FunFam" id="3.30.70.270:FF:000001">
    <property type="entry name" value="Diguanylate cyclase domain protein"/>
    <property type="match status" value="1"/>
</dbReference>
<dbReference type="SMART" id="SM00091">
    <property type="entry name" value="PAS"/>
    <property type="match status" value="2"/>
</dbReference>
<evidence type="ECO:0000259" key="4">
    <source>
        <dbReference type="PROSITE" id="PS50883"/>
    </source>
</evidence>
<feature type="transmembrane region" description="Helical" evidence="1">
    <location>
        <begin position="140"/>
        <end position="163"/>
    </location>
</feature>
<reference evidence="7 8" key="1">
    <citation type="submission" date="2018-08" db="EMBL/GenBank/DDBJ databases">
        <title>Genomic Encyclopedia of Type Strains, Phase III (KMG-III): the genomes of soil and plant-associated and newly described type strains.</title>
        <authorList>
            <person name="Whitman W."/>
        </authorList>
    </citation>
    <scope>NUCLEOTIDE SEQUENCE [LARGE SCALE GENOMIC DNA]</scope>
    <source>
        <strain evidence="7 8">CGMCC 1.10966</strain>
    </source>
</reference>
<accession>A0A3D9R0Z7</accession>
<feature type="domain" description="PAC" evidence="3">
    <location>
        <begin position="445"/>
        <end position="495"/>
    </location>
</feature>
<dbReference type="GO" id="GO:0016020">
    <property type="term" value="C:membrane"/>
    <property type="evidence" value="ECO:0007669"/>
    <property type="project" value="UniProtKB-UniRule"/>
</dbReference>
<evidence type="ECO:0000313" key="8">
    <source>
        <dbReference type="Proteomes" id="UP000256304"/>
    </source>
</evidence>
<dbReference type="AlphaFoldDB" id="A0A3D9R0Z7"/>
<dbReference type="SUPFAM" id="SSF55785">
    <property type="entry name" value="PYP-like sensor domain (PAS domain)"/>
    <property type="match status" value="2"/>
</dbReference>
<protein>
    <submittedName>
        <fullName evidence="7">PAS domain S-box-containing protein/diguanylate cyclase (GGDEF)-like protein</fullName>
    </submittedName>
</protein>
<dbReference type="PROSITE" id="PS50113">
    <property type="entry name" value="PAC"/>
    <property type="match status" value="2"/>
</dbReference>
<feature type="transmembrane region" description="Helical" evidence="1">
    <location>
        <begin position="76"/>
        <end position="101"/>
    </location>
</feature>
<dbReference type="SMART" id="SM00052">
    <property type="entry name" value="EAL"/>
    <property type="match status" value="1"/>
</dbReference>
<dbReference type="PROSITE" id="PS50924">
    <property type="entry name" value="MHYT"/>
    <property type="match status" value="1"/>
</dbReference>
<dbReference type="InterPro" id="IPR000014">
    <property type="entry name" value="PAS"/>
</dbReference>
<dbReference type="PANTHER" id="PTHR44757:SF2">
    <property type="entry name" value="BIOFILM ARCHITECTURE MAINTENANCE PROTEIN MBAA"/>
    <property type="match status" value="1"/>
</dbReference>
<feature type="transmembrane region" description="Helical" evidence="1">
    <location>
        <begin position="12"/>
        <end position="34"/>
    </location>
</feature>
<dbReference type="PANTHER" id="PTHR44757">
    <property type="entry name" value="DIGUANYLATE CYCLASE DGCP"/>
    <property type="match status" value="1"/>
</dbReference>
<dbReference type="Pfam" id="PF13426">
    <property type="entry name" value="PAS_9"/>
    <property type="match status" value="2"/>
</dbReference>
<dbReference type="Gene3D" id="3.20.20.450">
    <property type="entry name" value="EAL domain"/>
    <property type="match status" value="1"/>
</dbReference>
<keyword evidence="1" id="KW-1133">Transmembrane helix</keyword>
<organism evidence="7 8">
    <name type="scientific">Paenibacillus taihuensis</name>
    <dbReference type="NCBI Taxonomy" id="1156355"/>
    <lineage>
        <taxon>Bacteria</taxon>
        <taxon>Bacillati</taxon>
        <taxon>Bacillota</taxon>
        <taxon>Bacilli</taxon>
        <taxon>Bacillales</taxon>
        <taxon>Paenibacillaceae</taxon>
        <taxon>Paenibacillus</taxon>
    </lineage>
</organism>
<dbReference type="Gene3D" id="3.30.70.270">
    <property type="match status" value="1"/>
</dbReference>
<evidence type="ECO:0000259" key="2">
    <source>
        <dbReference type="PROSITE" id="PS50112"/>
    </source>
</evidence>
<dbReference type="RefSeq" id="WP_181909798.1">
    <property type="nucleotide sequence ID" value="NZ_QTTN01000047.1"/>
</dbReference>
<dbReference type="InterPro" id="IPR043128">
    <property type="entry name" value="Rev_trsase/Diguanyl_cyclase"/>
</dbReference>
<dbReference type="CDD" id="cd00130">
    <property type="entry name" value="PAS"/>
    <property type="match status" value="2"/>
</dbReference>
<dbReference type="Gene3D" id="3.30.450.20">
    <property type="entry name" value="PAS domain"/>
    <property type="match status" value="2"/>
</dbReference>
<dbReference type="InterPro" id="IPR001633">
    <property type="entry name" value="EAL_dom"/>
</dbReference>
<feature type="transmembrane region" description="Helical" evidence="1">
    <location>
        <begin position="215"/>
        <end position="237"/>
    </location>
</feature>
<dbReference type="CDD" id="cd01948">
    <property type="entry name" value="EAL"/>
    <property type="match status" value="1"/>
</dbReference>
<dbReference type="NCBIfam" id="TIGR00229">
    <property type="entry name" value="sensory_box"/>
    <property type="match status" value="2"/>
</dbReference>
<feature type="domain" description="GGDEF" evidence="5">
    <location>
        <begin position="527"/>
        <end position="660"/>
    </location>
</feature>
<dbReference type="Pfam" id="PF00990">
    <property type="entry name" value="GGDEF"/>
    <property type="match status" value="1"/>
</dbReference>
<feature type="domain" description="PAC" evidence="3">
    <location>
        <begin position="320"/>
        <end position="370"/>
    </location>
</feature>
<dbReference type="InterPro" id="IPR000700">
    <property type="entry name" value="PAS-assoc_C"/>
</dbReference>
<dbReference type="Proteomes" id="UP000256304">
    <property type="component" value="Unassembled WGS sequence"/>
</dbReference>
<dbReference type="SUPFAM" id="SSF55073">
    <property type="entry name" value="Nucleotide cyclase"/>
    <property type="match status" value="1"/>
</dbReference>
<dbReference type="InterPro" id="IPR035965">
    <property type="entry name" value="PAS-like_dom_sf"/>
</dbReference>
<evidence type="ECO:0000313" key="7">
    <source>
        <dbReference type="EMBL" id="REE66718.1"/>
    </source>
</evidence>
<feature type="domain" description="PAS" evidence="2">
    <location>
        <begin position="251"/>
        <end position="314"/>
    </location>
</feature>
<dbReference type="InterPro" id="IPR052155">
    <property type="entry name" value="Biofilm_reg_signaling"/>
</dbReference>
<evidence type="ECO:0000259" key="3">
    <source>
        <dbReference type="PROSITE" id="PS50113"/>
    </source>
</evidence>
<feature type="domain" description="EAL" evidence="4">
    <location>
        <begin position="669"/>
        <end position="923"/>
    </location>
</feature>
<evidence type="ECO:0000259" key="5">
    <source>
        <dbReference type="PROSITE" id="PS50887"/>
    </source>
</evidence>
<dbReference type="InterPro" id="IPR000160">
    <property type="entry name" value="GGDEF_dom"/>
</dbReference>
<dbReference type="PROSITE" id="PS50883">
    <property type="entry name" value="EAL"/>
    <property type="match status" value="1"/>
</dbReference>
<dbReference type="CDD" id="cd01949">
    <property type="entry name" value="GGDEF"/>
    <property type="match status" value="1"/>
</dbReference>
<comment type="caution">
    <text evidence="7">The sequence shown here is derived from an EMBL/GenBank/DDBJ whole genome shotgun (WGS) entry which is preliminary data.</text>
</comment>
<dbReference type="SUPFAM" id="SSF141868">
    <property type="entry name" value="EAL domain-like"/>
    <property type="match status" value="1"/>
</dbReference>
<sequence length="927" mass="103388">MAYNHIHGSYNWFLVCLSFIIALFASYTGLNLARRVVLSDGWKRKGWLASGAFIMGTGIWSMHFIAMLAFKLPSGVTYDLITVLVSIGASFIGSLVGFGFASLGKQKLSMLIAGGLFMGLAISGMHYIGMYALTGVAITYNPLLLSFSIIIAVLTSIAALLFAFRNNTRYWMSGLIMGIAITGMHYTGMSAANMSIPTDMLDMRSDMQADSFLEIAIYVAFGTIVIFAVSLIGSMNADKKLSEQMMLKGSILESAIDCLIMFDHKGRIFEFNPAAERMFDVVRGEVIGQSISRFLLPAHIEVHEPVNRMLAQGSKSVLGARIETVLSRCDQSGFPVEITVTRIKKDKLPVYTMYLRDLTARKQVEEALRESEERYRKLIDFSPEPIIVHKDGIITFINDAGLQTLGGVEQQALIGTRILELVQAEYRQKARLWIADVEAGVARTDSIEMKVVRADGNAIDIEAKSILVQYGGETLIQTIARDITDKKLSENTIKKLAYFDMLTGLPNRNWFNMFFPELLHKAKEGGYSVAVMFLDLDRFKLINDTMGHLMGDRLLQRFAKLLSECAGGENRLVSRLSGDEFVIIVPGSGRSDVVKLAETIIKRVAAPIDLEGQAIFITTSIGIAQFPDDGETPEVLLRHADSAMYAAKENGKNQFKFFEWKMNHTKNRRLAIEQALHAALEERQFHLVYQPIFQARTRQIISMEALVRWQHPTMGAIGPDEFIPIAECTGHIIPLGEWILHQACSQLHQWHCDGMVMVPIAVNLSVVQFNQERIVEMIRETLERTNLAPEYLVLEITESMAMNNNHSIIDRLQQLKSLGIGISIDDFGTGYSSLSYLRRFPVDTLKIDKSFVHDLCVSSSDTAIVEAIIALAKSLKLCVLAEGVETEQQLQILAQKGCTDMQGYWLSHPLTAEQIESMYLGEMNRIG</sequence>
<keyword evidence="1" id="KW-0472">Membrane</keyword>
<evidence type="ECO:0000259" key="6">
    <source>
        <dbReference type="PROSITE" id="PS50924"/>
    </source>
</evidence>
<dbReference type="SMART" id="SM00267">
    <property type="entry name" value="GGDEF"/>
    <property type="match status" value="1"/>
</dbReference>
<dbReference type="PROSITE" id="PS50887">
    <property type="entry name" value="GGDEF"/>
    <property type="match status" value="1"/>
</dbReference>
<feature type="transmembrane region" description="Helical" evidence="1">
    <location>
        <begin position="46"/>
        <end position="70"/>
    </location>
</feature>
<feature type="transmembrane region" description="Helical" evidence="1">
    <location>
        <begin position="175"/>
        <end position="195"/>
    </location>
</feature>
<dbReference type="PROSITE" id="PS50112">
    <property type="entry name" value="PAS"/>
    <property type="match status" value="1"/>
</dbReference>
<feature type="transmembrane region" description="Helical" evidence="1">
    <location>
        <begin position="108"/>
        <end position="128"/>
    </location>
</feature>
<dbReference type="NCBIfam" id="TIGR00254">
    <property type="entry name" value="GGDEF"/>
    <property type="match status" value="1"/>
</dbReference>
<dbReference type="InterPro" id="IPR005330">
    <property type="entry name" value="MHYT_dom"/>
</dbReference>
<dbReference type="InterPro" id="IPR035919">
    <property type="entry name" value="EAL_sf"/>
</dbReference>
<feature type="domain" description="MHYT" evidence="6">
    <location>
        <begin position="10"/>
        <end position="195"/>
    </location>
</feature>